<dbReference type="Proteomes" id="UP000612055">
    <property type="component" value="Unassembled WGS sequence"/>
</dbReference>
<name>A0A836BZD7_9CHLO</name>
<sequence length="569" mass="57119">MGPLTWRPLPLGRKATTLVVRPRPGGGPDQALVFLEGGGIYELECLDNAPGPGAPAACDPQLGPWLGTGAAWRAAYDPSADCVFFAEAASVCQLDASFSTSAVAAVCSVCSAGDSNHAAAPTAPITAGTGNAPGPSFRCISALAADGHGGVWILDDGIIRRLDTRSGRVASLRDARAPSGGWWSLAFDTSSGSLFVATDSALCRVRTEGGGFELLAGSWMQRGAVDGAGAAARFSQITALLPLPGTGRLLVADGPDLRCVDMSVPAGGGGAGGGGGSGGEAVVSMLARGCFGGLQARQMALLPSGELAAVTWPSSPALYLLSGAPIPAAAGDSVGSSAAEAGAEGAGAVGVDMERFIGVLSAPADDAGAEGVFCSGGSDRSSSSDSEGSSGGYGAAASWAVTVRVGDQAFHAHCSVLAAGSEYFARLLAPGGGFAESGAAEVALPDADPTAFAHLLSYMYGTSLGLPCAPSQLLAVPADLLRPTAALAGRMLMDGVVEALTERLAAAACPATVLSDLIWADDHGMTDLVERLKAYALKNRRRVDLRDLGGLVERCPLLVTELLEACFRA</sequence>
<keyword evidence="6" id="KW-1185">Reference proteome</keyword>
<organism evidence="5 6">
    <name type="scientific">Edaphochlamys debaryana</name>
    <dbReference type="NCBI Taxonomy" id="47281"/>
    <lineage>
        <taxon>Eukaryota</taxon>
        <taxon>Viridiplantae</taxon>
        <taxon>Chlorophyta</taxon>
        <taxon>core chlorophytes</taxon>
        <taxon>Chlorophyceae</taxon>
        <taxon>CS clade</taxon>
        <taxon>Chlamydomonadales</taxon>
        <taxon>Chlamydomonadales incertae sedis</taxon>
        <taxon>Edaphochlamys</taxon>
    </lineage>
</organism>
<dbReference type="OrthoDB" id="45365at2759"/>
<protein>
    <recommendedName>
        <fullName evidence="4">BTB domain-containing protein</fullName>
    </recommendedName>
</protein>
<proteinExistence type="predicted"/>
<dbReference type="SUPFAM" id="SSF54695">
    <property type="entry name" value="POZ domain"/>
    <property type="match status" value="1"/>
</dbReference>
<keyword evidence="2" id="KW-0677">Repeat</keyword>
<dbReference type="CDD" id="cd18186">
    <property type="entry name" value="BTB_POZ_ZBTB_KLHL-like"/>
    <property type="match status" value="1"/>
</dbReference>
<accession>A0A836BZD7</accession>
<keyword evidence="3" id="KW-0040">ANK repeat</keyword>
<dbReference type="PANTHER" id="PTHR46231">
    <property type="entry name" value="ANKYRIN REPEAT AND BTB/POZ DOMAIN-CONTAINING PROTEIN 1"/>
    <property type="match status" value="1"/>
</dbReference>
<dbReference type="InterPro" id="IPR011333">
    <property type="entry name" value="SKP1/BTB/POZ_sf"/>
</dbReference>
<dbReference type="InterPro" id="IPR000210">
    <property type="entry name" value="BTB/POZ_dom"/>
</dbReference>
<dbReference type="GO" id="GO:0005737">
    <property type="term" value="C:cytoplasm"/>
    <property type="evidence" value="ECO:0007669"/>
    <property type="project" value="TreeGrafter"/>
</dbReference>
<dbReference type="SUPFAM" id="SSF63829">
    <property type="entry name" value="Calcium-dependent phosphotriesterase"/>
    <property type="match status" value="1"/>
</dbReference>
<comment type="pathway">
    <text evidence="1">Protein modification; protein ubiquitination.</text>
</comment>
<dbReference type="Gene3D" id="2.120.10.30">
    <property type="entry name" value="TolB, C-terminal domain"/>
    <property type="match status" value="1"/>
</dbReference>
<dbReference type="Gene3D" id="3.30.710.10">
    <property type="entry name" value="Potassium Channel Kv1.1, Chain A"/>
    <property type="match status" value="1"/>
</dbReference>
<gene>
    <name evidence="5" type="ORF">HYH03_008406</name>
</gene>
<dbReference type="AlphaFoldDB" id="A0A836BZD7"/>
<evidence type="ECO:0000256" key="1">
    <source>
        <dbReference type="ARBA" id="ARBA00004906"/>
    </source>
</evidence>
<dbReference type="PANTHER" id="PTHR46231:SF1">
    <property type="entry name" value="ANKYRIN REPEAT AND BTB_POZ DOMAIN-CONTAINING PROTEIN 1"/>
    <property type="match status" value="1"/>
</dbReference>
<dbReference type="Pfam" id="PF00651">
    <property type="entry name" value="BTB"/>
    <property type="match status" value="1"/>
</dbReference>
<dbReference type="GO" id="GO:0000151">
    <property type="term" value="C:ubiquitin ligase complex"/>
    <property type="evidence" value="ECO:0007669"/>
    <property type="project" value="TreeGrafter"/>
</dbReference>
<evidence type="ECO:0000259" key="4">
    <source>
        <dbReference type="PROSITE" id="PS50097"/>
    </source>
</evidence>
<evidence type="ECO:0000256" key="3">
    <source>
        <dbReference type="ARBA" id="ARBA00023043"/>
    </source>
</evidence>
<feature type="domain" description="BTB" evidence="4">
    <location>
        <begin position="399"/>
        <end position="468"/>
    </location>
</feature>
<dbReference type="InterPro" id="IPR011042">
    <property type="entry name" value="6-blade_b-propeller_TolB-like"/>
</dbReference>
<comment type="caution">
    <text evidence="5">The sequence shown here is derived from an EMBL/GenBank/DDBJ whole genome shotgun (WGS) entry which is preliminary data.</text>
</comment>
<evidence type="ECO:0000313" key="6">
    <source>
        <dbReference type="Proteomes" id="UP000612055"/>
    </source>
</evidence>
<dbReference type="SMART" id="SM00225">
    <property type="entry name" value="BTB"/>
    <property type="match status" value="1"/>
</dbReference>
<dbReference type="PROSITE" id="PS50097">
    <property type="entry name" value="BTB"/>
    <property type="match status" value="1"/>
</dbReference>
<reference evidence="5" key="1">
    <citation type="journal article" date="2020" name="bioRxiv">
        <title>Comparative genomics of Chlamydomonas.</title>
        <authorList>
            <person name="Craig R.J."/>
            <person name="Hasan A.R."/>
            <person name="Ness R.W."/>
            <person name="Keightley P.D."/>
        </authorList>
    </citation>
    <scope>NUCLEOTIDE SEQUENCE</scope>
    <source>
        <strain evidence="5">CCAP 11/70</strain>
    </source>
</reference>
<evidence type="ECO:0000256" key="2">
    <source>
        <dbReference type="ARBA" id="ARBA00022737"/>
    </source>
</evidence>
<dbReference type="EMBL" id="JAEHOE010000038">
    <property type="protein sequence ID" value="KAG2493269.1"/>
    <property type="molecule type" value="Genomic_DNA"/>
</dbReference>
<dbReference type="InterPro" id="IPR044515">
    <property type="entry name" value="ABTB1"/>
</dbReference>
<evidence type="ECO:0000313" key="5">
    <source>
        <dbReference type="EMBL" id="KAG2493269.1"/>
    </source>
</evidence>